<proteinExistence type="predicted"/>
<dbReference type="OrthoDB" id="2750929at2759"/>
<protein>
    <submittedName>
        <fullName evidence="1">Uncharacterized protein</fullName>
    </submittedName>
</protein>
<keyword evidence="2" id="KW-1185">Reference proteome</keyword>
<dbReference type="EMBL" id="JADNRY010000395">
    <property type="protein sequence ID" value="KAF9058332.1"/>
    <property type="molecule type" value="Genomic_DNA"/>
</dbReference>
<evidence type="ECO:0000313" key="2">
    <source>
        <dbReference type="Proteomes" id="UP000772434"/>
    </source>
</evidence>
<reference evidence="1" key="1">
    <citation type="submission" date="2020-11" db="EMBL/GenBank/DDBJ databases">
        <authorList>
            <consortium name="DOE Joint Genome Institute"/>
            <person name="Ahrendt S."/>
            <person name="Riley R."/>
            <person name="Andreopoulos W."/>
            <person name="Labutti K."/>
            <person name="Pangilinan J."/>
            <person name="Ruiz-Duenas F.J."/>
            <person name="Barrasa J.M."/>
            <person name="Sanchez-Garcia M."/>
            <person name="Camarero S."/>
            <person name="Miyauchi S."/>
            <person name="Serrano A."/>
            <person name="Linde D."/>
            <person name="Babiker R."/>
            <person name="Drula E."/>
            <person name="Ayuso-Fernandez I."/>
            <person name="Pacheco R."/>
            <person name="Padilla G."/>
            <person name="Ferreira P."/>
            <person name="Barriuso J."/>
            <person name="Kellner H."/>
            <person name="Castanera R."/>
            <person name="Alfaro M."/>
            <person name="Ramirez L."/>
            <person name="Pisabarro A.G."/>
            <person name="Kuo A."/>
            <person name="Tritt A."/>
            <person name="Lipzen A."/>
            <person name="He G."/>
            <person name="Yan M."/>
            <person name="Ng V."/>
            <person name="Cullen D."/>
            <person name="Martin F."/>
            <person name="Rosso M.-N."/>
            <person name="Henrissat B."/>
            <person name="Hibbett D."/>
            <person name="Martinez A.T."/>
            <person name="Grigoriev I.V."/>
        </authorList>
    </citation>
    <scope>NUCLEOTIDE SEQUENCE</scope>
    <source>
        <strain evidence="1">AH 40177</strain>
    </source>
</reference>
<gene>
    <name evidence="1" type="ORF">BDP27DRAFT_596125</name>
</gene>
<dbReference type="Proteomes" id="UP000772434">
    <property type="component" value="Unassembled WGS sequence"/>
</dbReference>
<evidence type="ECO:0000313" key="1">
    <source>
        <dbReference type="EMBL" id="KAF9058332.1"/>
    </source>
</evidence>
<sequence length="185" mass="20862">MNSSRKQNLLTLDPEKLVESDFVQCLYFTVRYQNVSSMAYSYNRPPAVKGKSNGRPLPFPTGSHGQIYLHGPPKVHSCAASLRFRICDFNLLPPQEAFYRGKDMLLPNVAPWEMNMLQLLTRTPFTNVREGLLLDGLLSEEALSQLDGVIAAHKKGTRFRNSSYLFVPAAIQCSNGLSYRQFDLC</sequence>
<name>A0A9P5P8R6_9AGAR</name>
<comment type="caution">
    <text evidence="1">The sequence shown here is derived from an EMBL/GenBank/DDBJ whole genome shotgun (WGS) entry which is preliminary data.</text>
</comment>
<accession>A0A9P5P8R6</accession>
<organism evidence="1 2">
    <name type="scientific">Rhodocollybia butyracea</name>
    <dbReference type="NCBI Taxonomy" id="206335"/>
    <lineage>
        <taxon>Eukaryota</taxon>
        <taxon>Fungi</taxon>
        <taxon>Dikarya</taxon>
        <taxon>Basidiomycota</taxon>
        <taxon>Agaricomycotina</taxon>
        <taxon>Agaricomycetes</taxon>
        <taxon>Agaricomycetidae</taxon>
        <taxon>Agaricales</taxon>
        <taxon>Marasmiineae</taxon>
        <taxon>Omphalotaceae</taxon>
        <taxon>Rhodocollybia</taxon>
    </lineage>
</organism>
<dbReference type="AlphaFoldDB" id="A0A9P5P8R6"/>